<dbReference type="RefSeq" id="WP_021132819.1">
    <property type="nucleotide sequence ID" value="NZ_AQPH01000051.1"/>
</dbReference>
<dbReference type="PANTHER" id="PTHR44835">
    <property type="entry name" value="UDP-N-ACETYLGLUCOSAMINE--PEPTIDE N-ACETYLGLUCOSAMINYLTRANSFERASE SPINDLY-RELATED"/>
    <property type="match status" value="1"/>
</dbReference>
<sequence length="958" mass="103941">MVNRPNPFASPERLRRLQVEITTHCTLSCAGCQRTIGRQRGTWTDSHMSADTLRTLLGHLPPADLLVLQGVGEPTLHPDLAGLIRLGRESGRFGVLSLNTNALAVPLEAYRAIRAAGLDHLSLSVDSLDDATARAVRAGSSVSELSRRIPSLVALFEGRITASIVLSRRNQAELGGLIEALVRLGVTTIEVQPLVAYDPATEPQVLGIAELRHAAATVTGLRGRLPGIALLLAAGMTPNGTRCRRPFHSAYVTVDGLMTPCCITDDADLLGRTSLIEQSYAEAWHAPPVAAWFADYFDREPPLCRGCGFNPRGKPDERLPELTEGRRLRRSGRHDEAIRLLRRAARRLPLADLLGELALASAGRGDPGAAGLLDVAMQLHEAPAPAHDLAGQLLPLGQFEPAVRLAMANLARHPGFETGWRDVVALLRQKGRAGGAALVALARQALQSHSMVGLVAAIEALVDCGEPDDALLTLANLLRVAGRADLARTLLEGLAARVPGDVGLLMALCVAQLEIVYQSEAEIETRRHAFLDRLAQVEAALETTDAAGRARAAGQIGQAKPFFLAYQGRDDVEPMRRWGRIVATLAASTEPPPLLPRPRRERIRVGFACAYFRPHSVSKLFGGWLGGLDRARFEIVGYDLSGRSDPPPLAAACDRFEVGPHSDPDWMRVIREDRLDVLIYPELGMDPVAVRLAARRLAPVQCVAWGHPVTSGLPEIDYFLSSALMEPDQADAHYSERLVRLPNLSVCYRPLPPEPPRRPLTRRDLGLSDQDVVYICCQSLFKYLPGFDDVFVRIAAQVERACFVFIEGMDATTTARFRQRLEAAFPGDAAARPYRLVPRIDHADFPAFLALGDVYLDSIGWSGGNTTLEAVAAGLPIVTHPTEMMRGRHSAAILTQAGLGDRVAADVDAYVALAVALGQSAEARGQFRQRLAEGRDRLYDDPAPVRALERFLISALVP</sequence>
<keyword evidence="8" id="KW-0677">Repeat</keyword>
<evidence type="ECO:0000259" key="12">
    <source>
        <dbReference type="PROSITE" id="PS51918"/>
    </source>
</evidence>
<dbReference type="Pfam" id="PF04055">
    <property type="entry name" value="Radical_SAM"/>
    <property type="match status" value="1"/>
</dbReference>
<comment type="pathway">
    <text evidence="2">Protein modification; protein glycosylation.</text>
</comment>
<dbReference type="Pfam" id="PF13844">
    <property type="entry name" value="Glyco_transf_41"/>
    <property type="match status" value="1"/>
</dbReference>
<dbReference type="InterPro" id="IPR058240">
    <property type="entry name" value="rSAM_sf"/>
</dbReference>
<dbReference type="SFLD" id="SFLDS00029">
    <property type="entry name" value="Radical_SAM"/>
    <property type="match status" value="1"/>
</dbReference>
<feature type="domain" description="Radical SAM core" evidence="12">
    <location>
        <begin position="11"/>
        <end position="229"/>
    </location>
</feature>
<dbReference type="GO" id="GO:0046872">
    <property type="term" value="F:metal ion binding"/>
    <property type="evidence" value="ECO:0007669"/>
    <property type="project" value="UniProtKB-KW"/>
</dbReference>
<evidence type="ECO:0000256" key="3">
    <source>
        <dbReference type="ARBA" id="ARBA00022485"/>
    </source>
</evidence>
<organism evidence="13 14">
    <name type="scientific">Magnetospirillum fulvum MGU-K5</name>
    <dbReference type="NCBI Taxonomy" id="1316936"/>
    <lineage>
        <taxon>Bacteria</taxon>
        <taxon>Pseudomonadati</taxon>
        <taxon>Pseudomonadota</taxon>
        <taxon>Alphaproteobacteria</taxon>
        <taxon>Rhodospirillales</taxon>
        <taxon>Rhodospirillaceae</taxon>
        <taxon>Magnetospirillum</taxon>
    </lineage>
</organism>
<dbReference type="PROSITE" id="PS51918">
    <property type="entry name" value="RADICAL_SAM"/>
    <property type="match status" value="1"/>
</dbReference>
<dbReference type="Pfam" id="PF13186">
    <property type="entry name" value="SPASM"/>
    <property type="match status" value="1"/>
</dbReference>
<evidence type="ECO:0000256" key="11">
    <source>
        <dbReference type="ARBA" id="ARBA00023014"/>
    </source>
</evidence>
<dbReference type="InterPro" id="IPR011990">
    <property type="entry name" value="TPR-like_helical_dom_sf"/>
</dbReference>
<comment type="cofactor">
    <cofactor evidence="1">
        <name>[4Fe-4S] cluster</name>
        <dbReference type="ChEBI" id="CHEBI:49883"/>
    </cofactor>
</comment>
<keyword evidence="6" id="KW-0949">S-adenosyl-L-methionine</keyword>
<dbReference type="GO" id="GO:0051536">
    <property type="term" value="F:iron-sulfur cluster binding"/>
    <property type="evidence" value="ECO:0007669"/>
    <property type="project" value="UniProtKB-KW"/>
</dbReference>
<dbReference type="PATRIC" id="fig|1316936.3.peg.2507"/>
<dbReference type="AlphaFoldDB" id="S9S8Z2"/>
<evidence type="ECO:0000256" key="2">
    <source>
        <dbReference type="ARBA" id="ARBA00004922"/>
    </source>
</evidence>
<evidence type="ECO:0000256" key="10">
    <source>
        <dbReference type="ARBA" id="ARBA00023004"/>
    </source>
</evidence>
<dbReference type="InterPro" id="IPR029489">
    <property type="entry name" value="OGT/SEC/SPY_C"/>
</dbReference>
<dbReference type="SUPFAM" id="SSF48452">
    <property type="entry name" value="TPR-like"/>
    <property type="match status" value="1"/>
</dbReference>
<keyword evidence="10" id="KW-0408">Iron</keyword>
<evidence type="ECO:0000256" key="7">
    <source>
        <dbReference type="ARBA" id="ARBA00022723"/>
    </source>
</evidence>
<evidence type="ECO:0000256" key="5">
    <source>
        <dbReference type="ARBA" id="ARBA00022679"/>
    </source>
</evidence>
<dbReference type="InterPro" id="IPR023885">
    <property type="entry name" value="4Fe4S-binding_SPASM_dom"/>
</dbReference>
<evidence type="ECO:0000256" key="1">
    <source>
        <dbReference type="ARBA" id="ARBA00001966"/>
    </source>
</evidence>
<comment type="caution">
    <text evidence="13">The sequence shown here is derived from an EMBL/GenBank/DDBJ whole genome shotgun (WGS) entry which is preliminary data.</text>
</comment>
<dbReference type="SUPFAM" id="SSF102114">
    <property type="entry name" value="Radical SAM enzymes"/>
    <property type="match status" value="1"/>
</dbReference>
<dbReference type="Gene3D" id="3.20.20.70">
    <property type="entry name" value="Aldolase class I"/>
    <property type="match status" value="1"/>
</dbReference>
<dbReference type="EMBL" id="AQPH01000051">
    <property type="protein sequence ID" value="EPY01139.1"/>
    <property type="molecule type" value="Genomic_DNA"/>
</dbReference>
<dbReference type="Gene3D" id="1.25.40.10">
    <property type="entry name" value="Tetratricopeptide repeat domain"/>
    <property type="match status" value="1"/>
</dbReference>
<dbReference type="CDD" id="cd21109">
    <property type="entry name" value="SPASM"/>
    <property type="match status" value="1"/>
</dbReference>
<keyword evidence="11" id="KW-0411">Iron-sulfur</keyword>
<dbReference type="CDD" id="cd01335">
    <property type="entry name" value="Radical_SAM"/>
    <property type="match status" value="1"/>
</dbReference>
<dbReference type="InterPro" id="IPR051939">
    <property type="entry name" value="Glycosyltr_41/O-GlcNAc_trsf"/>
</dbReference>
<dbReference type="InterPro" id="IPR013785">
    <property type="entry name" value="Aldolase_TIM"/>
</dbReference>
<keyword evidence="5 13" id="KW-0808">Transferase</keyword>
<dbReference type="eggNOG" id="COG0535">
    <property type="taxonomic scope" value="Bacteria"/>
</dbReference>
<dbReference type="SUPFAM" id="SSF53756">
    <property type="entry name" value="UDP-Glycosyltransferase/glycogen phosphorylase"/>
    <property type="match status" value="1"/>
</dbReference>
<dbReference type="Gene3D" id="3.40.50.11380">
    <property type="match status" value="1"/>
</dbReference>
<keyword evidence="7" id="KW-0479">Metal-binding</keyword>
<dbReference type="SFLD" id="SFLDG01387">
    <property type="entry name" value="BtrN-like_SPASM_domain_contain"/>
    <property type="match status" value="1"/>
</dbReference>
<dbReference type="InterPro" id="IPR007197">
    <property type="entry name" value="rSAM"/>
</dbReference>
<dbReference type="PANTHER" id="PTHR44835:SF1">
    <property type="entry name" value="PROTEIN O-GLCNAC TRANSFERASE"/>
    <property type="match status" value="1"/>
</dbReference>
<dbReference type="InterPro" id="IPR034391">
    <property type="entry name" value="AdoMet-like_SPASM_containing"/>
</dbReference>
<dbReference type="STRING" id="1316936.K678_12564"/>
<keyword evidence="9" id="KW-0802">TPR repeat</keyword>
<dbReference type="Gene3D" id="3.40.50.2000">
    <property type="entry name" value="Glycogen Phosphorylase B"/>
    <property type="match status" value="1"/>
</dbReference>
<keyword evidence="4" id="KW-0328">Glycosyltransferase</keyword>
<dbReference type="GO" id="GO:0016757">
    <property type="term" value="F:glycosyltransferase activity"/>
    <property type="evidence" value="ECO:0007669"/>
    <property type="project" value="UniProtKB-KW"/>
</dbReference>
<evidence type="ECO:0000313" key="13">
    <source>
        <dbReference type="EMBL" id="EPY01139.1"/>
    </source>
</evidence>
<evidence type="ECO:0000313" key="14">
    <source>
        <dbReference type="Proteomes" id="UP000015350"/>
    </source>
</evidence>
<dbReference type="Proteomes" id="UP000015350">
    <property type="component" value="Unassembled WGS sequence"/>
</dbReference>
<evidence type="ECO:0000256" key="4">
    <source>
        <dbReference type="ARBA" id="ARBA00022676"/>
    </source>
</evidence>
<dbReference type="eggNOG" id="COG3914">
    <property type="taxonomic scope" value="Bacteria"/>
</dbReference>
<proteinExistence type="predicted"/>
<dbReference type="SFLD" id="SFLDG01067">
    <property type="entry name" value="SPASM/twitch_domain_containing"/>
    <property type="match status" value="1"/>
</dbReference>
<name>S9S8Z2_MAGFU</name>
<protein>
    <submittedName>
        <fullName evidence="13">Putative O-linked N-acetylglucosamine transferase, SPINDLY family protein</fullName>
    </submittedName>
</protein>
<reference evidence="13 14" key="1">
    <citation type="submission" date="2013-04" db="EMBL/GenBank/DDBJ databases">
        <authorList>
            <person name="Kuznetsov B."/>
            <person name="Ivanovsky R."/>
        </authorList>
    </citation>
    <scope>NUCLEOTIDE SEQUENCE [LARGE SCALE GENOMIC DNA]</scope>
    <source>
        <strain evidence="13 14">MGU-K5</strain>
    </source>
</reference>
<evidence type="ECO:0000256" key="6">
    <source>
        <dbReference type="ARBA" id="ARBA00022691"/>
    </source>
</evidence>
<keyword evidence="3" id="KW-0004">4Fe-4S</keyword>
<evidence type="ECO:0000256" key="8">
    <source>
        <dbReference type="ARBA" id="ARBA00022737"/>
    </source>
</evidence>
<accession>S9S8Z2</accession>
<evidence type="ECO:0000256" key="9">
    <source>
        <dbReference type="ARBA" id="ARBA00022803"/>
    </source>
</evidence>
<gene>
    <name evidence="13" type="ORF">K678_12564</name>
</gene>